<comment type="caution">
    <text evidence="2">The sequence shown here is derived from an EMBL/GenBank/DDBJ whole genome shotgun (WGS) entry which is preliminary data.</text>
</comment>
<organism evidence="2 3">
    <name type="scientific">Caerostris darwini</name>
    <dbReference type="NCBI Taxonomy" id="1538125"/>
    <lineage>
        <taxon>Eukaryota</taxon>
        <taxon>Metazoa</taxon>
        <taxon>Ecdysozoa</taxon>
        <taxon>Arthropoda</taxon>
        <taxon>Chelicerata</taxon>
        <taxon>Arachnida</taxon>
        <taxon>Araneae</taxon>
        <taxon>Araneomorphae</taxon>
        <taxon>Entelegynae</taxon>
        <taxon>Araneoidea</taxon>
        <taxon>Araneidae</taxon>
        <taxon>Caerostris</taxon>
    </lineage>
</organism>
<feature type="region of interest" description="Disordered" evidence="1">
    <location>
        <begin position="49"/>
        <end position="68"/>
    </location>
</feature>
<evidence type="ECO:0000313" key="2">
    <source>
        <dbReference type="EMBL" id="GIY82984.1"/>
    </source>
</evidence>
<dbReference type="AlphaFoldDB" id="A0AAV4WMK5"/>
<accession>A0AAV4WMK5</accession>
<evidence type="ECO:0000256" key="1">
    <source>
        <dbReference type="SAM" id="MobiDB-lite"/>
    </source>
</evidence>
<dbReference type="EMBL" id="BPLQ01014757">
    <property type="protein sequence ID" value="GIY82984.1"/>
    <property type="molecule type" value="Genomic_DNA"/>
</dbReference>
<protein>
    <submittedName>
        <fullName evidence="2">Uncharacterized protein</fullName>
    </submittedName>
</protein>
<proteinExistence type="predicted"/>
<sequence length="94" mass="10352">MNCKQQNKSVNIYILRFHQISELTSLCKVSRTEAVAKDLGIQPWALKPPSSSGAYISRQKDSDPTGFKKNQPFYLTTESVGVSAKLNCSALSLS</sequence>
<evidence type="ECO:0000313" key="3">
    <source>
        <dbReference type="Proteomes" id="UP001054837"/>
    </source>
</evidence>
<dbReference type="Proteomes" id="UP001054837">
    <property type="component" value="Unassembled WGS sequence"/>
</dbReference>
<reference evidence="2 3" key="1">
    <citation type="submission" date="2021-06" db="EMBL/GenBank/DDBJ databases">
        <title>Caerostris darwini draft genome.</title>
        <authorList>
            <person name="Kono N."/>
            <person name="Arakawa K."/>
        </authorList>
    </citation>
    <scope>NUCLEOTIDE SEQUENCE [LARGE SCALE GENOMIC DNA]</scope>
</reference>
<name>A0AAV4WMK5_9ARAC</name>
<keyword evidence="3" id="KW-1185">Reference proteome</keyword>
<gene>
    <name evidence="2" type="ORF">CDAR_398951</name>
</gene>